<evidence type="ECO:0000256" key="1">
    <source>
        <dbReference type="SAM" id="Phobius"/>
    </source>
</evidence>
<dbReference type="RefSeq" id="WP_035501699.1">
    <property type="nucleotide sequence ID" value="NZ_AP025621.1"/>
</dbReference>
<dbReference type="GeneID" id="56924146"/>
<dbReference type="Gene3D" id="1.25.40.10">
    <property type="entry name" value="Tetratricopeptide repeat domain"/>
    <property type="match status" value="1"/>
</dbReference>
<dbReference type="SUPFAM" id="SSF48452">
    <property type="entry name" value="TPR-like"/>
    <property type="match status" value="1"/>
</dbReference>
<evidence type="ECO:0000313" key="2">
    <source>
        <dbReference type="EMBL" id="ANZ28902.1"/>
    </source>
</evidence>
<gene>
    <name evidence="2" type="ORF">BCV53_01495</name>
</gene>
<accession>A0AAN1D5E7</accession>
<keyword evidence="3" id="KW-1185">Reference proteome</keyword>
<dbReference type="EMBL" id="CP016622">
    <property type="protein sequence ID" value="ANZ28902.1"/>
    <property type="molecule type" value="Genomic_DNA"/>
</dbReference>
<reference evidence="3" key="1">
    <citation type="journal article" date="2016" name="Genome Announc.">
        <title>Complete Genome Sequence of Geobacillus thermoglucosidasius NCIMB 11955, the Progenitor of a Bioethanol Production Strain.</title>
        <authorList>
            <person name="Sheng L."/>
            <person name="Zhang Y."/>
            <person name="Minton N.P."/>
        </authorList>
    </citation>
    <scope>NUCLEOTIDE SEQUENCE [LARGE SCALE GENOMIC DNA]</scope>
    <source>
        <strain evidence="3">NCIMB 11955</strain>
    </source>
</reference>
<name>A0AAN1D5E7_PARTM</name>
<keyword evidence="1" id="KW-1133">Transmembrane helix</keyword>
<feature type="transmembrane region" description="Helical" evidence="1">
    <location>
        <begin position="7"/>
        <end position="26"/>
    </location>
</feature>
<proteinExistence type="predicted"/>
<dbReference type="InterPro" id="IPR011990">
    <property type="entry name" value="TPR-like_helical_dom_sf"/>
</dbReference>
<organism evidence="2 3">
    <name type="scientific">Parageobacillus thermoglucosidasius</name>
    <name type="common">Geobacillus thermoglucosidasius</name>
    <dbReference type="NCBI Taxonomy" id="1426"/>
    <lineage>
        <taxon>Bacteria</taxon>
        <taxon>Bacillati</taxon>
        <taxon>Bacillota</taxon>
        <taxon>Bacilli</taxon>
        <taxon>Bacillales</taxon>
        <taxon>Anoxybacillaceae</taxon>
        <taxon>Parageobacillus</taxon>
    </lineage>
</organism>
<evidence type="ECO:0000313" key="3">
    <source>
        <dbReference type="Proteomes" id="UP000093052"/>
    </source>
</evidence>
<dbReference type="Proteomes" id="UP000093052">
    <property type="component" value="Chromosome"/>
</dbReference>
<keyword evidence="1" id="KW-0812">Transmembrane</keyword>
<dbReference type="AlphaFoldDB" id="A0AAN1D5E7"/>
<sequence length="161" mass="18419">MEIKEGHVRYIVIGMIIVIILSFWYAHIAGKKQDEQYLKSYNQFNQAVQLMTKNQFAEAKPLLKEVEEKHPNSALVKRYLGLTLANAGELKPAITKMKTALNLNPYLVEDPIFMLQFAEILVFAGEKKEARLVLERCKTLPPPADMPDYQQKVDALVQETL</sequence>
<dbReference type="KEGG" id="ptl:AOT13_01490"/>
<keyword evidence="1" id="KW-0472">Membrane</keyword>
<protein>
    <recommendedName>
        <fullName evidence="4">Tetratricopeptide repeat protein</fullName>
    </recommendedName>
</protein>
<evidence type="ECO:0008006" key="4">
    <source>
        <dbReference type="Google" id="ProtNLM"/>
    </source>
</evidence>